<feature type="region of interest" description="Disordered" evidence="1">
    <location>
        <begin position="79"/>
        <end position="105"/>
    </location>
</feature>
<feature type="compositionally biased region" description="Basic and acidic residues" evidence="1">
    <location>
        <begin position="39"/>
        <end position="48"/>
    </location>
</feature>
<evidence type="ECO:0000256" key="1">
    <source>
        <dbReference type="SAM" id="MobiDB-lite"/>
    </source>
</evidence>
<name>A0ABR2JIQ3_9PEZI</name>
<evidence type="ECO:0000313" key="2">
    <source>
        <dbReference type="EMBL" id="KAK8877388.1"/>
    </source>
</evidence>
<keyword evidence="3" id="KW-1185">Reference proteome</keyword>
<evidence type="ECO:0008006" key="4">
    <source>
        <dbReference type="Google" id="ProtNLM"/>
    </source>
</evidence>
<accession>A0ABR2JIQ3</accession>
<protein>
    <recommendedName>
        <fullName evidence="4">Transposase</fullName>
    </recommendedName>
</protein>
<organism evidence="2 3">
    <name type="scientific">Apiospora arundinis</name>
    <dbReference type="NCBI Taxonomy" id="335852"/>
    <lineage>
        <taxon>Eukaryota</taxon>
        <taxon>Fungi</taxon>
        <taxon>Dikarya</taxon>
        <taxon>Ascomycota</taxon>
        <taxon>Pezizomycotina</taxon>
        <taxon>Sordariomycetes</taxon>
        <taxon>Xylariomycetidae</taxon>
        <taxon>Amphisphaeriales</taxon>
        <taxon>Apiosporaceae</taxon>
        <taxon>Apiospora</taxon>
    </lineage>
</organism>
<comment type="caution">
    <text evidence="2">The sequence shown here is derived from an EMBL/GenBank/DDBJ whole genome shotgun (WGS) entry which is preliminary data.</text>
</comment>
<sequence>MITSTFVAVPAIIDPARKRKAAEILNFRRSTISIMCRSKGTEQQHPKLDAAVTQKRSRTSGKVSKMRIWATARLAASYPDDPELSSVPISRRDSPRTLTSKQSRDAAAQVGEYPLPLCNLPSGQIGLARWVVVHPILSAVS</sequence>
<proteinExistence type="predicted"/>
<reference evidence="2 3" key="1">
    <citation type="journal article" date="2024" name="IMA Fungus">
        <title>Apiospora arundinis, a panoply of carbohydrate-active enzymes and secondary metabolites.</title>
        <authorList>
            <person name="Sorensen T."/>
            <person name="Petersen C."/>
            <person name="Muurmann A.T."/>
            <person name="Christiansen J.V."/>
            <person name="Brundto M.L."/>
            <person name="Overgaard C.K."/>
            <person name="Boysen A.T."/>
            <person name="Wollenberg R.D."/>
            <person name="Larsen T.O."/>
            <person name="Sorensen J.L."/>
            <person name="Nielsen K.L."/>
            <person name="Sondergaard T.E."/>
        </authorList>
    </citation>
    <scope>NUCLEOTIDE SEQUENCE [LARGE SCALE GENOMIC DNA]</scope>
    <source>
        <strain evidence="2 3">AAU 773</strain>
    </source>
</reference>
<dbReference type="EMBL" id="JAPCWZ010000002">
    <property type="protein sequence ID" value="KAK8877388.1"/>
    <property type="molecule type" value="Genomic_DNA"/>
</dbReference>
<evidence type="ECO:0000313" key="3">
    <source>
        <dbReference type="Proteomes" id="UP001390339"/>
    </source>
</evidence>
<gene>
    <name evidence="2" type="ORF">PGQ11_002334</name>
</gene>
<dbReference type="Proteomes" id="UP001390339">
    <property type="component" value="Unassembled WGS sequence"/>
</dbReference>
<feature type="region of interest" description="Disordered" evidence="1">
    <location>
        <begin position="39"/>
        <end position="59"/>
    </location>
</feature>